<reference evidence="6 7" key="1">
    <citation type="journal article" date="2015" name="Sci. Rep.">
        <title>Functional and structural properties of a novel cellulosome-like multienzyme complex: efficient glycoside hydrolysis of water-insoluble 7-xylosyl-10-deacetylpaclitaxel.</title>
        <authorList>
            <person name="Dou T.Y."/>
            <person name="Luan H.W."/>
            <person name="Ge G.B."/>
            <person name="Dong M.M."/>
            <person name="Zou H.F."/>
            <person name="He Y.Q."/>
            <person name="Cui P."/>
            <person name="Wang J.Y."/>
            <person name="Hao D.C."/>
            <person name="Yang S.L."/>
            <person name="Yang L."/>
        </authorList>
    </citation>
    <scope>NUCLEOTIDE SEQUENCE [LARGE SCALE GENOMIC DNA]</scope>
    <source>
        <strain evidence="6 7">F16</strain>
    </source>
</reference>
<dbReference type="Gene3D" id="3.40.50.2000">
    <property type="entry name" value="Glycogen Phosphorylase B"/>
    <property type="match status" value="2"/>
</dbReference>
<keyword evidence="3" id="KW-0808">Transferase</keyword>
<proteinExistence type="inferred from homology"/>
<dbReference type="Proteomes" id="UP000037387">
    <property type="component" value="Unassembled WGS sequence"/>
</dbReference>
<keyword evidence="2" id="KW-0328">Glycosyltransferase</keyword>
<feature type="domain" description="Glycosyl transferase family 1" evidence="4">
    <location>
        <begin position="194"/>
        <end position="364"/>
    </location>
</feature>
<dbReference type="PATRIC" id="fig|1350482.3.peg.1663"/>
<gene>
    <name evidence="6" type="ORF">M768_08305</name>
</gene>
<evidence type="ECO:0000256" key="1">
    <source>
        <dbReference type="ARBA" id="ARBA00009481"/>
    </source>
</evidence>
<dbReference type="PANTHER" id="PTHR12526">
    <property type="entry name" value="GLYCOSYLTRANSFERASE"/>
    <property type="match status" value="1"/>
</dbReference>
<evidence type="ECO:0000259" key="4">
    <source>
        <dbReference type="Pfam" id="PF00534"/>
    </source>
</evidence>
<dbReference type="RefSeq" id="WP_053370129.1">
    <property type="nucleotide sequence ID" value="NZ_KQ435289.1"/>
</dbReference>
<comment type="caution">
    <text evidence="6">The sequence shown here is derived from an EMBL/GenBank/DDBJ whole genome shotgun (WGS) entry which is preliminary data.</text>
</comment>
<feature type="domain" description="Glycosyltransferase subfamily 4-like N-terminal" evidence="5">
    <location>
        <begin position="26"/>
        <end position="190"/>
    </location>
</feature>
<dbReference type="EMBL" id="ATNL01000007">
    <property type="protein sequence ID" value="KON74097.1"/>
    <property type="molecule type" value="Genomic_DNA"/>
</dbReference>
<name>A0A0M0F9P7_CELCE</name>
<evidence type="ECO:0000313" key="6">
    <source>
        <dbReference type="EMBL" id="KON74097.1"/>
    </source>
</evidence>
<dbReference type="InterPro" id="IPR001296">
    <property type="entry name" value="Glyco_trans_1"/>
</dbReference>
<evidence type="ECO:0000256" key="2">
    <source>
        <dbReference type="ARBA" id="ARBA00022676"/>
    </source>
</evidence>
<dbReference type="SUPFAM" id="SSF53756">
    <property type="entry name" value="UDP-Glycosyltransferase/glycogen phosphorylase"/>
    <property type="match status" value="1"/>
</dbReference>
<evidence type="ECO:0000259" key="5">
    <source>
        <dbReference type="Pfam" id="PF13439"/>
    </source>
</evidence>
<dbReference type="Pfam" id="PF00534">
    <property type="entry name" value="Glycos_transf_1"/>
    <property type="match status" value="1"/>
</dbReference>
<sequence>MATVARVVLVNNSRETFTPTVSGAIATCLWEVARAARDSGVEPLVVTRPSPAPTYDWPRLTTVRTREPWRPGGERTDRAVRRVTGWAHRTQAAYADAVSRALRGAPPGTVVVCNNDPEVAVHLRRAMPTARVVHWFHNLELARDPWRRGYARSGVRSVAVSDYLARAVEQVYGLTPRTVRTAWNGIDLDRFHPAPTPRSGPPVVGFLGRLAVEKGPDVLLRALLELDARGTPFGVQVLGDTNWGFDDGGPFGREVRGLLDALRARGVPVAHPGHVARDDVPQRLRAADVHAVPSRWDEPFGLTTLEGMATGLATVGTATGGTPEVLGEAGILVPRESPRDLADALGRLLGDPTERDRRGAAARARAATFTWSRTWERLGVHGP</sequence>
<accession>A0A0M0F9P7</accession>
<evidence type="ECO:0000256" key="3">
    <source>
        <dbReference type="ARBA" id="ARBA00022679"/>
    </source>
</evidence>
<dbReference type="InterPro" id="IPR028098">
    <property type="entry name" value="Glyco_trans_4-like_N"/>
</dbReference>
<dbReference type="CDD" id="cd03801">
    <property type="entry name" value="GT4_PimA-like"/>
    <property type="match status" value="1"/>
</dbReference>
<dbReference type="AlphaFoldDB" id="A0A0M0F9P7"/>
<organism evidence="6 7">
    <name type="scientific">Cellulosimicrobium cellulans F16</name>
    <dbReference type="NCBI Taxonomy" id="1350482"/>
    <lineage>
        <taxon>Bacteria</taxon>
        <taxon>Bacillati</taxon>
        <taxon>Actinomycetota</taxon>
        <taxon>Actinomycetes</taxon>
        <taxon>Micrococcales</taxon>
        <taxon>Promicromonosporaceae</taxon>
        <taxon>Cellulosimicrobium</taxon>
    </lineage>
</organism>
<dbReference type="Pfam" id="PF13439">
    <property type="entry name" value="Glyco_transf_4"/>
    <property type="match status" value="1"/>
</dbReference>
<protein>
    <submittedName>
        <fullName evidence="6">Uncharacterized protein</fullName>
    </submittedName>
</protein>
<dbReference type="PANTHER" id="PTHR12526:SF640">
    <property type="entry name" value="COLANIC ACID BIOSYNTHESIS GLYCOSYLTRANSFERASE WCAL-RELATED"/>
    <property type="match status" value="1"/>
</dbReference>
<keyword evidence="7" id="KW-1185">Reference proteome</keyword>
<evidence type="ECO:0000313" key="7">
    <source>
        <dbReference type="Proteomes" id="UP000037387"/>
    </source>
</evidence>
<dbReference type="GO" id="GO:0016757">
    <property type="term" value="F:glycosyltransferase activity"/>
    <property type="evidence" value="ECO:0007669"/>
    <property type="project" value="UniProtKB-KW"/>
</dbReference>
<comment type="similarity">
    <text evidence="1">Belongs to the glycosyltransferase group 1 family. Glycosyltransferase 4 subfamily.</text>
</comment>